<keyword evidence="2" id="KW-0413">Isomerase</keyword>
<sequence>MKLPTATYRLQFRNGMDFARAATLVPYWRDLGISHLYASPVFTAATGSTHGYDVIDPNEVEPLLGGRAGLEGLASALQAQGIGLILDIVPNHLAFSPETPWLDDVLRQGEDSAYARYFDIDWSAGRLRLPWLPAPFEEMVEQGKISIAGDRIQAGDLTLPLRPGSATGDPRTPHDAQAWRLTHWRTEAAAITHRRFFTVTGLIGMRVEDEQVFEDMHRLTFDLIDAGVAQGLRVDHVDGLADPGTYLNRLRTRLPDTPIWIEKILTGDEPLPDWPVQGTTGYEAAVAIARVLTDGTGVERIKAATQPDADFRAELAAAKDQIVTTELMAELDALTDLAMAADATTEWGRGHWRDAIVAFIGAFPRYRSYAAEAVPEADDALIRDTAARAAKGLRHPGALPDLARLLTDPDRPALRVRMQQVTGAAIAKAQEDTAFYRFVPLLSANEVGSEPDEPSMDVRAFHAAMQDRARTQPAGLTLLSSHDTKRSADARARLIALSHDPGALPGILDAVPALPDPWSWYLAQSTWAGAPDGDLHDRLPAHLEKAMREAKRDTTWTDPDPAFEQPILDAAAHVMPPDLSDLARRAEGIALAQAALQLTVPGIPDIYQGTEIGNYRLTDPDNRAEVDFDRLADGAVTGFDRVKLSLTRALLRLRRDDRDAFATPYRPVDAGPGQLSFDRGPIRVTVSTDGTPLSEAPAIWPPADLEPQSVRIERVETSRG</sequence>
<feature type="domain" description="Glycosyl hydrolase family 13 catalytic" evidence="1">
    <location>
        <begin position="5"/>
        <end position="654"/>
    </location>
</feature>
<dbReference type="Gene3D" id="3.30.1590.10">
    <property type="entry name" value="Maltooligosyl trehalose synthase, domain 2"/>
    <property type="match status" value="1"/>
</dbReference>
<dbReference type="Gene3D" id="1.10.150.200">
    <property type="entry name" value="Maltooligosyl trehalose synthase, domain 3"/>
    <property type="match status" value="1"/>
</dbReference>
<dbReference type="SMART" id="SM00642">
    <property type="entry name" value="Aamy"/>
    <property type="match status" value="1"/>
</dbReference>
<protein>
    <submittedName>
        <fullName evidence="2">Maltooligosyl trehalose synthase</fullName>
        <ecNumber evidence="2">5.4.99.15</ecNumber>
    </submittedName>
</protein>
<dbReference type="GO" id="GO:0047470">
    <property type="term" value="F:(1,4)-alpha-D-glucan 1-alpha-D-glucosylmutase activity"/>
    <property type="evidence" value="ECO:0007669"/>
    <property type="project" value="UniProtKB-EC"/>
</dbReference>
<dbReference type="RefSeq" id="WP_055682503.1">
    <property type="nucleotide sequence ID" value="NZ_CXPG01000017.1"/>
</dbReference>
<dbReference type="InterPro" id="IPR013797">
    <property type="entry name" value="Maltooligo_trehalose_synth_4"/>
</dbReference>
<dbReference type="AlphaFoldDB" id="A0A0M6XQT3"/>
<dbReference type="PANTHER" id="PTHR10357:SF216">
    <property type="entry name" value="MALTOOLIGOSYL TREHALOSE SYNTHASE-RELATED"/>
    <property type="match status" value="1"/>
</dbReference>
<evidence type="ECO:0000313" key="2">
    <source>
        <dbReference type="EMBL" id="CTQ33052.1"/>
    </source>
</evidence>
<dbReference type="GO" id="GO:0030980">
    <property type="term" value="P:alpha-glucan catabolic process"/>
    <property type="evidence" value="ECO:0007669"/>
    <property type="project" value="TreeGrafter"/>
</dbReference>
<evidence type="ECO:0000313" key="3">
    <source>
        <dbReference type="Proteomes" id="UP000048908"/>
    </source>
</evidence>
<dbReference type="NCBIfam" id="TIGR02401">
    <property type="entry name" value="trehalose_TreY"/>
    <property type="match status" value="1"/>
</dbReference>
<accession>A0A0M6XQT3</accession>
<dbReference type="GO" id="GO:0005992">
    <property type="term" value="P:trehalose biosynthetic process"/>
    <property type="evidence" value="ECO:0007669"/>
    <property type="project" value="TreeGrafter"/>
</dbReference>
<organism evidence="2 3">
    <name type="scientific">Jannaschia rubra</name>
    <dbReference type="NCBI Taxonomy" id="282197"/>
    <lineage>
        <taxon>Bacteria</taxon>
        <taxon>Pseudomonadati</taxon>
        <taxon>Pseudomonadota</taxon>
        <taxon>Alphaproteobacteria</taxon>
        <taxon>Rhodobacterales</taxon>
        <taxon>Roseobacteraceae</taxon>
        <taxon>Jannaschia</taxon>
    </lineage>
</organism>
<gene>
    <name evidence="2" type="primary">treY</name>
    <name evidence="2" type="ORF">JAN5088_01828</name>
</gene>
<dbReference type="Gene3D" id="3.20.20.80">
    <property type="entry name" value="Glycosidases"/>
    <property type="match status" value="1"/>
</dbReference>
<evidence type="ECO:0000259" key="1">
    <source>
        <dbReference type="SMART" id="SM00642"/>
    </source>
</evidence>
<dbReference type="CDD" id="cd11336">
    <property type="entry name" value="AmyAc_MTSase"/>
    <property type="match status" value="1"/>
</dbReference>
<dbReference type="OrthoDB" id="9761577at2"/>
<proteinExistence type="predicted"/>
<dbReference type="Pfam" id="PF00128">
    <property type="entry name" value="Alpha-amylase"/>
    <property type="match status" value="1"/>
</dbReference>
<keyword evidence="3" id="KW-1185">Reference proteome</keyword>
<dbReference type="SUPFAM" id="SSF51445">
    <property type="entry name" value="(Trans)glycosidases"/>
    <property type="match status" value="1"/>
</dbReference>
<dbReference type="STRING" id="282197.SAMN04488517_11373"/>
<dbReference type="EMBL" id="CXPG01000017">
    <property type="protein sequence ID" value="CTQ33052.1"/>
    <property type="molecule type" value="Genomic_DNA"/>
</dbReference>
<dbReference type="InterPro" id="IPR012767">
    <property type="entry name" value="Trehalose_TreY"/>
</dbReference>
<dbReference type="InterPro" id="IPR017853">
    <property type="entry name" value="GH"/>
</dbReference>
<dbReference type="InterPro" id="IPR006047">
    <property type="entry name" value="GH13_cat_dom"/>
</dbReference>
<reference evidence="2 3" key="1">
    <citation type="submission" date="2015-07" db="EMBL/GenBank/DDBJ databases">
        <authorList>
            <person name="Noorani M."/>
        </authorList>
    </citation>
    <scope>NUCLEOTIDE SEQUENCE [LARGE SCALE GENOMIC DNA]</scope>
    <source>
        <strain evidence="2 3">CECT 5088</strain>
    </source>
</reference>
<dbReference type="Proteomes" id="UP000048908">
    <property type="component" value="Unassembled WGS sequence"/>
</dbReference>
<dbReference type="EC" id="5.4.99.15" evidence="2"/>
<name>A0A0M6XQT3_9RHOB</name>
<dbReference type="Gene3D" id="1.10.10.470">
    <property type="entry name" value="Maltooligosyl trehalose synthase, domain 4"/>
    <property type="match status" value="1"/>
</dbReference>
<dbReference type="PANTHER" id="PTHR10357">
    <property type="entry name" value="ALPHA-AMYLASE FAMILY MEMBER"/>
    <property type="match status" value="1"/>
</dbReference>